<dbReference type="RefSeq" id="XP_018030713.1">
    <property type="nucleotide sequence ID" value="XM_018185781.1"/>
</dbReference>
<dbReference type="GeneID" id="28769267"/>
<accession>A0A177C0L6</accession>
<reference evidence="1 2" key="1">
    <citation type="submission" date="2016-05" db="EMBL/GenBank/DDBJ databases">
        <title>Comparative analysis of secretome profiles of manganese(II)-oxidizing ascomycete fungi.</title>
        <authorList>
            <consortium name="DOE Joint Genome Institute"/>
            <person name="Zeiner C.A."/>
            <person name="Purvine S.O."/>
            <person name="Zink E.M."/>
            <person name="Wu S."/>
            <person name="Pasa-Tolic L."/>
            <person name="Chaput D.L."/>
            <person name="Haridas S."/>
            <person name="Grigoriev I.V."/>
            <person name="Santelli C.M."/>
            <person name="Hansel C.M."/>
        </authorList>
    </citation>
    <scope>NUCLEOTIDE SEQUENCE [LARGE SCALE GENOMIC DNA]</scope>
    <source>
        <strain evidence="1 2">AP3s5-JAC2a</strain>
    </source>
</reference>
<keyword evidence="2" id="KW-1185">Reference proteome</keyword>
<organism evidence="1 2">
    <name type="scientific">Paraphaeosphaeria sporulosa</name>
    <dbReference type="NCBI Taxonomy" id="1460663"/>
    <lineage>
        <taxon>Eukaryota</taxon>
        <taxon>Fungi</taxon>
        <taxon>Dikarya</taxon>
        <taxon>Ascomycota</taxon>
        <taxon>Pezizomycotina</taxon>
        <taxon>Dothideomycetes</taxon>
        <taxon>Pleosporomycetidae</taxon>
        <taxon>Pleosporales</taxon>
        <taxon>Massarineae</taxon>
        <taxon>Didymosphaeriaceae</taxon>
        <taxon>Paraphaeosphaeria</taxon>
    </lineage>
</organism>
<name>A0A177C0L6_9PLEO</name>
<dbReference type="AlphaFoldDB" id="A0A177C0L6"/>
<evidence type="ECO:0000313" key="2">
    <source>
        <dbReference type="Proteomes" id="UP000077069"/>
    </source>
</evidence>
<dbReference type="InParanoid" id="A0A177C0L6"/>
<proteinExistence type="predicted"/>
<sequence length="95" mass="10601">MRDIHHTPHLKIYLHSLWSPDGCPGASSPNIHLPLLYPYTPRHHLLSPSRPRVLGELLPCSSSILTYLCLRLCIASPARSAFISVHLLVVEVLFG</sequence>
<evidence type="ECO:0000313" key="1">
    <source>
        <dbReference type="EMBL" id="OAG00348.1"/>
    </source>
</evidence>
<gene>
    <name evidence="1" type="ORF">CC84DRAFT_297603</name>
</gene>
<dbReference type="Proteomes" id="UP000077069">
    <property type="component" value="Unassembled WGS sequence"/>
</dbReference>
<protein>
    <submittedName>
        <fullName evidence="1">Uncharacterized protein</fullName>
    </submittedName>
</protein>
<dbReference type="EMBL" id="KV441559">
    <property type="protein sequence ID" value="OAG00348.1"/>
    <property type="molecule type" value="Genomic_DNA"/>
</dbReference>